<dbReference type="EMBL" id="FNVD01000004">
    <property type="protein sequence ID" value="SEF73362.1"/>
    <property type="molecule type" value="Genomic_DNA"/>
</dbReference>
<dbReference type="InterPro" id="IPR010035">
    <property type="entry name" value="Thi_S"/>
</dbReference>
<dbReference type="RefSeq" id="WP_104007253.1">
    <property type="nucleotide sequence ID" value="NZ_FNVD01000004.1"/>
</dbReference>
<dbReference type="OrthoDB" id="197113at2"/>
<keyword evidence="2" id="KW-1185">Reference proteome</keyword>
<dbReference type="PANTHER" id="PTHR34472:SF1">
    <property type="entry name" value="SULFUR CARRIER PROTEIN THIS"/>
    <property type="match status" value="1"/>
</dbReference>
<dbReference type="NCBIfam" id="TIGR01683">
    <property type="entry name" value="thiS"/>
    <property type="match status" value="1"/>
</dbReference>
<evidence type="ECO:0000313" key="1">
    <source>
        <dbReference type="EMBL" id="SEF73362.1"/>
    </source>
</evidence>
<dbReference type="Pfam" id="PF02597">
    <property type="entry name" value="ThiS"/>
    <property type="match status" value="1"/>
</dbReference>
<dbReference type="PANTHER" id="PTHR34472">
    <property type="entry name" value="SULFUR CARRIER PROTEIN THIS"/>
    <property type="match status" value="1"/>
</dbReference>
<dbReference type="InterPro" id="IPR003749">
    <property type="entry name" value="ThiS/MoaD-like"/>
</dbReference>
<dbReference type="AlphaFoldDB" id="A0A1H5UE67"/>
<sequence>MRIELNGRLTETEAPTLSALLAERGHDPACVATALNGDFVPREAREATPLHPGDRVEVLRPMQGG</sequence>
<gene>
    <name evidence="1" type="ORF">SAMN05421751_1045</name>
</gene>
<dbReference type="CDD" id="cd00565">
    <property type="entry name" value="Ubl_ThiS"/>
    <property type="match status" value="1"/>
</dbReference>
<name>A0A1H5UE67_9RHOB</name>
<dbReference type="InterPro" id="IPR016155">
    <property type="entry name" value="Mopterin_synth/thiamin_S_b"/>
</dbReference>
<proteinExistence type="predicted"/>
<dbReference type="Gene3D" id="3.10.20.30">
    <property type="match status" value="1"/>
</dbReference>
<reference evidence="1 2" key="1">
    <citation type="submission" date="2016-10" db="EMBL/GenBank/DDBJ databases">
        <authorList>
            <person name="de Groot N.N."/>
        </authorList>
    </citation>
    <scope>NUCLEOTIDE SEQUENCE [LARGE SCALE GENOMIC DNA]</scope>
    <source>
        <strain evidence="1 2">DSM 23413</strain>
    </source>
</reference>
<organism evidence="1 2">
    <name type="scientific">Jhaorihella thermophila</name>
    <dbReference type="NCBI Taxonomy" id="488547"/>
    <lineage>
        <taxon>Bacteria</taxon>
        <taxon>Pseudomonadati</taxon>
        <taxon>Pseudomonadota</taxon>
        <taxon>Alphaproteobacteria</taxon>
        <taxon>Rhodobacterales</taxon>
        <taxon>Paracoccaceae</taxon>
        <taxon>Jhaorihella</taxon>
    </lineage>
</organism>
<evidence type="ECO:0000313" key="2">
    <source>
        <dbReference type="Proteomes" id="UP000236742"/>
    </source>
</evidence>
<dbReference type="Proteomes" id="UP000236742">
    <property type="component" value="Unassembled WGS sequence"/>
</dbReference>
<protein>
    <submittedName>
        <fullName evidence="1">Sulfur carrier protein</fullName>
    </submittedName>
</protein>
<dbReference type="InterPro" id="IPR012675">
    <property type="entry name" value="Beta-grasp_dom_sf"/>
</dbReference>
<dbReference type="SUPFAM" id="SSF54285">
    <property type="entry name" value="MoaD/ThiS"/>
    <property type="match status" value="1"/>
</dbReference>
<accession>A0A1H5UE67</accession>